<organism evidence="3 4">
    <name type="scientific">Pseudalkalibacillus berkeleyi</name>
    <dbReference type="NCBI Taxonomy" id="1069813"/>
    <lineage>
        <taxon>Bacteria</taxon>
        <taxon>Bacillati</taxon>
        <taxon>Bacillota</taxon>
        <taxon>Bacilli</taxon>
        <taxon>Bacillales</taxon>
        <taxon>Fictibacillaceae</taxon>
        <taxon>Pseudalkalibacillus</taxon>
    </lineage>
</organism>
<protein>
    <submittedName>
        <fullName evidence="3">YhcN/YlaJ family sporulation lipoprotein</fullName>
    </submittedName>
</protein>
<dbReference type="Pfam" id="PF09580">
    <property type="entry name" value="Spore_YhcN_YlaJ"/>
    <property type="match status" value="1"/>
</dbReference>
<gene>
    <name evidence="3" type="ORF">L2716_12485</name>
</gene>
<keyword evidence="2" id="KW-0732">Signal</keyword>
<feature type="signal peptide" evidence="2">
    <location>
        <begin position="1"/>
        <end position="20"/>
    </location>
</feature>
<evidence type="ECO:0000256" key="1">
    <source>
        <dbReference type="SAM" id="MobiDB-lite"/>
    </source>
</evidence>
<dbReference type="EMBL" id="JAKIJS010000001">
    <property type="protein sequence ID" value="MCF6138546.1"/>
    <property type="molecule type" value="Genomic_DNA"/>
</dbReference>
<feature type="region of interest" description="Disordered" evidence="1">
    <location>
        <begin position="37"/>
        <end position="56"/>
    </location>
</feature>
<feature type="chain" id="PRO_5047055411" evidence="2">
    <location>
        <begin position="21"/>
        <end position="211"/>
    </location>
</feature>
<reference evidence="3 4" key="1">
    <citation type="submission" date="2022-01" db="EMBL/GenBank/DDBJ databases">
        <title>Alkalihalobacillus sp. EGI L200015, a novel bacterium isolated from a salt lake sediment.</title>
        <authorList>
            <person name="Gao L."/>
            <person name="Fang B.-Z."/>
            <person name="Li W.-J."/>
        </authorList>
    </citation>
    <scope>NUCLEOTIDE SEQUENCE [LARGE SCALE GENOMIC DNA]</scope>
    <source>
        <strain evidence="3 4">KCTC 12718</strain>
    </source>
</reference>
<dbReference type="RefSeq" id="WP_236335523.1">
    <property type="nucleotide sequence ID" value="NZ_JAKIJS010000001.1"/>
</dbReference>
<dbReference type="InterPro" id="IPR019076">
    <property type="entry name" value="Spore_lipoprot_YhcN/YlaJ-like"/>
</dbReference>
<name>A0ABS9H3N2_9BACL</name>
<dbReference type="Proteomes" id="UP001649381">
    <property type="component" value="Unassembled WGS sequence"/>
</dbReference>
<evidence type="ECO:0000313" key="4">
    <source>
        <dbReference type="Proteomes" id="UP001649381"/>
    </source>
</evidence>
<evidence type="ECO:0000256" key="2">
    <source>
        <dbReference type="SAM" id="SignalP"/>
    </source>
</evidence>
<sequence>MKKFIIAGLTCSLLILPACGMDKGDYDGANGNGLNRTMDARDRAGTPGKTPEDAINDFGYTRIQSPSDERGPMSKIPQLDRKQLSNIISRMVMQFRDVKDSATLVTSDKVLIVYEAKTDDRNKTADMVKKTALSVVPRWFKVYVSDDTTLFEDIERYKNLDETTAHVKNSVDGLVKEMKKSPQGERMSGYEGEEGKMDTDMGIRNQSGKMK</sequence>
<feature type="region of interest" description="Disordered" evidence="1">
    <location>
        <begin position="178"/>
        <end position="211"/>
    </location>
</feature>
<proteinExistence type="predicted"/>
<evidence type="ECO:0000313" key="3">
    <source>
        <dbReference type="EMBL" id="MCF6138546.1"/>
    </source>
</evidence>
<keyword evidence="4" id="KW-1185">Reference proteome</keyword>
<accession>A0ABS9H3N2</accession>
<keyword evidence="3" id="KW-0449">Lipoprotein</keyword>
<comment type="caution">
    <text evidence="3">The sequence shown here is derived from an EMBL/GenBank/DDBJ whole genome shotgun (WGS) entry which is preliminary data.</text>
</comment>